<dbReference type="Gene3D" id="1.10.1660.10">
    <property type="match status" value="1"/>
</dbReference>
<reference evidence="4 5" key="1">
    <citation type="journal article" date="2019" name="Int. J. Syst. Evol. Microbiol.">
        <title>The Global Catalogue of Microorganisms (GCM) 10K type strain sequencing project: providing services to taxonomists for standard genome sequencing and annotation.</title>
        <authorList>
            <consortium name="The Broad Institute Genomics Platform"/>
            <consortium name="The Broad Institute Genome Sequencing Center for Infectious Disease"/>
            <person name="Wu L."/>
            <person name="Ma J."/>
        </authorList>
    </citation>
    <scope>NUCLEOTIDE SEQUENCE [LARGE SCALE GENOMIC DNA]</scope>
    <source>
        <strain evidence="4 5">JCM 11117</strain>
    </source>
</reference>
<evidence type="ECO:0008006" key="6">
    <source>
        <dbReference type="Google" id="ProtNLM"/>
    </source>
</evidence>
<protein>
    <recommendedName>
        <fullName evidence="6">DNA-binding transcriptional MerR regulator</fullName>
    </recommendedName>
</protein>
<sequence length="264" mass="29878">MRYYDEIGLLRPARVGANGYRYYEREQLLRLQQILLLRELGMDLATIGNVVDAERDPVEALRRHRRRLLDEWERLRRLAGTVAATIDHLEEGTDMPAEDLFEAMTPERAEYLAGLPKKRVAAGTQFVDDFGRVLLVEPTYRPYWLLPGAVVRTDESPFSAAARAVRDELDLPVEPGRLLVVDWVPPGPDRIEGLLFVYDGPTLSSEQAAAITLPPEELRGWAWCTDEELQDRLPAHMLRRTRAACRARAEGETLYLENGAGSIG</sequence>
<name>A0ABN1QJS2_9PSEU</name>
<dbReference type="PANTHER" id="PTHR30204">
    <property type="entry name" value="REDOX-CYCLING DRUG-SENSING TRANSCRIPTIONAL ACTIVATOR SOXR"/>
    <property type="match status" value="1"/>
</dbReference>
<gene>
    <name evidence="4" type="ORF">GCM10009559_40180</name>
</gene>
<dbReference type="SUPFAM" id="SSF55811">
    <property type="entry name" value="Nudix"/>
    <property type="match status" value="1"/>
</dbReference>
<dbReference type="Pfam" id="PF00293">
    <property type="entry name" value="NUDIX"/>
    <property type="match status" value="1"/>
</dbReference>
<evidence type="ECO:0000313" key="4">
    <source>
        <dbReference type="EMBL" id="GAA0943357.1"/>
    </source>
</evidence>
<dbReference type="Proteomes" id="UP001499967">
    <property type="component" value="Unassembled WGS sequence"/>
</dbReference>
<evidence type="ECO:0000313" key="5">
    <source>
        <dbReference type="Proteomes" id="UP001499967"/>
    </source>
</evidence>
<feature type="domain" description="HTH merR-type" evidence="2">
    <location>
        <begin position="1"/>
        <end position="53"/>
    </location>
</feature>
<dbReference type="InterPro" id="IPR047057">
    <property type="entry name" value="MerR_fam"/>
</dbReference>
<comment type="caution">
    <text evidence="4">The sequence shown here is derived from an EMBL/GenBank/DDBJ whole genome shotgun (WGS) entry which is preliminary data.</text>
</comment>
<dbReference type="Pfam" id="PF13411">
    <property type="entry name" value="MerR_1"/>
    <property type="match status" value="1"/>
</dbReference>
<evidence type="ECO:0000259" key="3">
    <source>
        <dbReference type="PROSITE" id="PS51462"/>
    </source>
</evidence>
<evidence type="ECO:0000259" key="2">
    <source>
        <dbReference type="PROSITE" id="PS50937"/>
    </source>
</evidence>
<feature type="domain" description="Nudix hydrolase" evidence="3">
    <location>
        <begin position="116"/>
        <end position="246"/>
    </location>
</feature>
<proteinExistence type="predicted"/>
<dbReference type="Gene3D" id="3.90.79.10">
    <property type="entry name" value="Nucleoside Triphosphate Pyrophosphohydrolase"/>
    <property type="match status" value="1"/>
</dbReference>
<dbReference type="CDD" id="cd18876">
    <property type="entry name" value="NUDIX_Hydrolase"/>
    <property type="match status" value="1"/>
</dbReference>
<keyword evidence="5" id="KW-1185">Reference proteome</keyword>
<dbReference type="PROSITE" id="PS50937">
    <property type="entry name" value="HTH_MERR_2"/>
    <property type="match status" value="1"/>
</dbReference>
<dbReference type="InterPro" id="IPR000551">
    <property type="entry name" value="MerR-type_HTH_dom"/>
</dbReference>
<dbReference type="InterPro" id="IPR015797">
    <property type="entry name" value="NUDIX_hydrolase-like_dom_sf"/>
</dbReference>
<dbReference type="PROSITE" id="PS51462">
    <property type="entry name" value="NUDIX"/>
    <property type="match status" value="1"/>
</dbReference>
<accession>A0ABN1QJS2</accession>
<dbReference type="SUPFAM" id="SSF46955">
    <property type="entry name" value="Putative DNA-binding domain"/>
    <property type="match status" value="1"/>
</dbReference>
<evidence type="ECO:0000256" key="1">
    <source>
        <dbReference type="ARBA" id="ARBA00023125"/>
    </source>
</evidence>
<organism evidence="4 5">
    <name type="scientific">Pseudonocardia zijingensis</name>
    <dbReference type="NCBI Taxonomy" id="153376"/>
    <lineage>
        <taxon>Bacteria</taxon>
        <taxon>Bacillati</taxon>
        <taxon>Actinomycetota</taxon>
        <taxon>Actinomycetes</taxon>
        <taxon>Pseudonocardiales</taxon>
        <taxon>Pseudonocardiaceae</taxon>
        <taxon>Pseudonocardia</taxon>
    </lineage>
</organism>
<dbReference type="PANTHER" id="PTHR30204:SF90">
    <property type="entry name" value="HTH-TYPE TRANSCRIPTIONAL ACTIVATOR MTA"/>
    <property type="match status" value="1"/>
</dbReference>
<dbReference type="EMBL" id="BAAAHP010000111">
    <property type="protein sequence ID" value="GAA0943357.1"/>
    <property type="molecule type" value="Genomic_DNA"/>
</dbReference>
<dbReference type="InterPro" id="IPR000086">
    <property type="entry name" value="NUDIX_hydrolase_dom"/>
</dbReference>
<keyword evidence="1" id="KW-0238">DNA-binding</keyword>
<dbReference type="SMART" id="SM00422">
    <property type="entry name" value="HTH_MERR"/>
    <property type="match status" value="1"/>
</dbReference>
<dbReference type="InterPro" id="IPR009061">
    <property type="entry name" value="DNA-bd_dom_put_sf"/>
</dbReference>